<dbReference type="GO" id="GO:0017061">
    <property type="term" value="F:S-methyl-5-thioadenosine phosphorylase activity"/>
    <property type="evidence" value="ECO:0007669"/>
    <property type="project" value="UniProtKB-UniRule"/>
</dbReference>
<dbReference type="PANTHER" id="PTHR42679:SF2">
    <property type="entry name" value="S-METHYL-5'-THIOADENOSINE PHOSPHORYLASE"/>
    <property type="match status" value="1"/>
</dbReference>
<feature type="site" description="Important for substrate specificity" evidence="4">
    <location>
        <position position="269"/>
    </location>
</feature>
<protein>
    <recommendedName>
        <fullName evidence="4">S-methyl-5'-thioadenosine phosphorylase</fullName>
        <ecNumber evidence="4">2.4.2.28</ecNumber>
    </recommendedName>
    <alternativeName>
        <fullName evidence="4">5'-methylthioadenosine phosphorylase</fullName>
        <shortName evidence="4">MTA phosphorylase</shortName>
        <shortName evidence="4">MTAP</shortName>
        <shortName evidence="4">MTAPase</shortName>
    </alternativeName>
</protein>
<reference evidence="6" key="1">
    <citation type="thesis" date="2021" institute="BYU ScholarsArchive" country="Provo, UT, USA">
        <title>Applications of and Algorithms for Genome Assembly and Genomic Analyses with an Emphasis on Marine Teleosts.</title>
        <authorList>
            <person name="Pickett B.D."/>
        </authorList>
    </citation>
    <scope>NUCLEOTIDE SEQUENCE</scope>
    <source>
        <strain evidence="6">HI-2016</strain>
    </source>
</reference>
<evidence type="ECO:0000256" key="3">
    <source>
        <dbReference type="ARBA" id="ARBA00022726"/>
    </source>
</evidence>
<feature type="binding site" evidence="4">
    <location>
        <position position="25"/>
    </location>
    <ligand>
        <name>phosphate</name>
        <dbReference type="ChEBI" id="CHEBI:43474"/>
    </ligand>
</feature>
<proteinExistence type="inferred from homology"/>
<dbReference type="GO" id="GO:0005829">
    <property type="term" value="C:cytosol"/>
    <property type="evidence" value="ECO:0007669"/>
    <property type="project" value="TreeGrafter"/>
</dbReference>
<evidence type="ECO:0000259" key="5">
    <source>
        <dbReference type="Pfam" id="PF01048"/>
    </source>
</evidence>
<dbReference type="Proteomes" id="UP000824540">
    <property type="component" value="Unassembled WGS sequence"/>
</dbReference>
<dbReference type="GO" id="GO:0005634">
    <property type="term" value="C:nucleus"/>
    <property type="evidence" value="ECO:0007669"/>
    <property type="project" value="UniProtKB-SubCell"/>
</dbReference>
<feature type="domain" description="Nucleoside phosphorylase" evidence="5">
    <location>
        <begin position="19"/>
        <end position="291"/>
    </location>
</feature>
<keyword evidence="7" id="KW-1185">Reference proteome</keyword>
<comment type="function">
    <text evidence="4">Catalyzes the reversible phosphorylation of S-methyl-5'-thioadenosine (MTA) to adenine and 5-methylthioribose-1-phosphate. Involved in the breakdown of MTA, a major by-product of polyamine biosynthesis. Responsible for the first step in the methionine salvage pathway after MTA has been generated from S-adenosylmethionine. Has broad substrate specificity with 6-aminopurine nucleosides as preferred substrates.</text>
</comment>
<dbReference type="GO" id="GO:0019509">
    <property type="term" value="P:L-methionine salvage from methylthioadenosine"/>
    <property type="evidence" value="ECO:0007669"/>
    <property type="project" value="UniProtKB-UniRule"/>
</dbReference>
<evidence type="ECO:0000313" key="6">
    <source>
        <dbReference type="EMBL" id="KAG9344143.1"/>
    </source>
</evidence>
<comment type="pathway">
    <text evidence="4">Amino-acid biosynthesis; L-methionine biosynthesis via salvage pathway; S-methyl-5-thio-alpha-D-ribose 1-phosphate from S-methyl-5'-thioadenosine (phosphorylase route): step 1/1.</text>
</comment>
<evidence type="ECO:0000256" key="2">
    <source>
        <dbReference type="ARBA" id="ARBA00022679"/>
    </source>
</evidence>
<dbReference type="InterPro" id="IPR018099">
    <property type="entry name" value="Purine_phosphorylase-2_CS"/>
</dbReference>
<evidence type="ECO:0000313" key="7">
    <source>
        <dbReference type="Proteomes" id="UP000824540"/>
    </source>
</evidence>
<comment type="caution">
    <text evidence="6">The sequence shown here is derived from an EMBL/GenBank/DDBJ whole genome shotgun (WGS) entry which is preliminary data.</text>
</comment>
<keyword evidence="4" id="KW-0539">Nucleus</keyword>
<feature type="binding site" evidence="4">
    <location>
        <begin position="256"/>
        <end position="258"/>
    </location>
    <ligand>
        <name>substrate</name>
    </ligand>
</feature>
<dbReference type="Pfam" id="PF01048">
    <property type="entry name" value="PNP_UDP_1"/>
    <property type="match status" value="1"/>
</dbReference>
<gene>
    <name evidence="4" type="primary">MTAP</name>
    <name evidence="6" type="ORF">JZ751_012625</name>
</gene>
<feature type="binding site" evidence="4">
    <location>
        <begin position="67"/>
        <end position="68"/>
    </location>
    <ligand>
        <name>phosphate</name>
        <dbReference type="ChEBI" id="CHEBI:43474"/>
    </ligand>
</feature>
<dbReference type="CDD" id="cd09010">
    <property type="entry name" value="MTAP_SsMTAPII_like_MTIP"/>
    <property type="match status" value="1"/>
</dbReference>
<sequence>MVGHSVIDSCEGKSGKHSIGIIGGSGLDDPDILEERSEKYVDTPYGKPSDALIVGKIKNVECVLLARHGRQHTIMPTNVNYQANIWALREEGCTHLLVTTACGSLREEIQPGDIVIIDQFIDSTGALPQRGAKVEDAEVCATVPGGQQPVTGTTKRAQTLYDGRPTSPPGVCHIPMAEPFCSRTREVLLEVARSLGVKCHTRGTMLTIEGPRFSSRAESLMFRQWGADVINMTTVPEVVLAKEAGLCYASIAMATDYDCWKEHEEAVCVDNVLKTMKENANKASSILLTAIPQICQMDWCQTIKALKATAQSSVMLPKH</sequence>
<evidence type="ECO:0000256" key="1">
    <source>
        <dbReference type="ARBA" id="ARBA00022676"/>
    </source>
</evidence>
<name>A0A8T2NT81_9TELE</name>
<comment type="similarity">
    <text evidence="4">Belongs to the PNP/MTAP phosphorylase family. MTAP subfamily.</text>
</comment>
<dbReference type="PROSITE" id="PS01240">
    <property type="entry name" value="PNP_MTAP_2"/>
    <property type="match status" value="1"/>
</dbReference>
<dbReference type="OrthoDB" id="431409at2759"/>
<feature type="site" description="Important for substrate specificity" evidence="4">
    <location>
        <position position="214"/>
    </location>
</feature>
<dbReference type="InterPro" id="IPR010044">
    <property type="entry name" value="MTAP"/>
</dbReference>
<feature type="binding site" evidence="4">
    <location>
        <position position="232"/>
    </location>
    <ligand>
        <name>substrate</name>
    </ligand>
</feature>
<comment type="subcellular location">
    <subcellularLocation>
        <location evidence="4">Cytoplasm</location>
    </subcellularLocation>
    <subcellularLocation>
        <location evidence="4">Nucleus</location>
    </subcellularLocation>
</comment>
<comment type="catalytic activity">
    <reaction evidence="4">
        <text>S-methyl-5'-thioadenosine + phosphate = 5-(methylsulfanyl)-alpha-D-ribose 1-phosphate + adenine</text>
        <dbReference type="Rhea" id="RHEA:11852"/>
        <dbReference type="ChEBI" id="CHEBI:16708"/>
        <dbReference type="ChEBI" id="CHEBI:17509"/>
        <dbReference type="ChEBI" id="CHEBI:43474"/>
        <dbReference type="ChEBI" id="CHEBI:58533"/>
        <dbReference type="EC" id="2.4.2.28"/>
    </reaction>
</comment>
<organism evidence="6 7">
    <name type="scientific">Albula glossodonta</name>
    <name type="common">roundjaw bonefish</name>
    <dbReference type="NCBI Taxonomy" id="121402"/>
    <lineage>
        <taxon>Eukaryota</taxon>
        <taxon>Metazoa</taxon>
        <taxon>Chordata</taxon>
        <taxon>Craniata</taxon>
        <taxon>Vertebrata</taxon>
        <taxon>Euteleostomi</taxon>
        <taxon>Actinopterygii</taxon>
        <taxon>Neopterygii</taxon>
        <taxon>Teleostei</taxon>
        <taxon>Albuliformes</taxon>
        <taxon>Albulidae</taxon>
        <taxon>Albula</taxon>
    </lineage>
</organism>
<feature type="binding site" evidence="4">
    <location>
        <position position="233"/>
    </location>
    <ligand>
        <name>phosphate</name>
        <dbReference type="ChEBI" id="CHEBI:43474"/>
    </ligand>
</feature>
<dbReference type="EC" id="2.4.2.28" evidence="4"/>
<evidence type="ECO:0000256" key="4">
    <source>
        <dbReference type="HAMAP-Rule" id="MF_03155"/>
    </source>
</evidence>
<feature type="binding site" evidence="4">
    <location>
        <begin position="100"/>
        <end position="101"/>
    </location>
    <ligand>
        <name>phosphate</name>
        <dbReference type="ChEBI" id="CHEBI:43474"/>
    </ligand>
</feature>
<dbReference type="InterPro" id="IPR035994">
    <property type="entry name" value="Nucleoside_phosphorylase_sf"/>
</dbReference>
<accession>A0A8T2NT81</accession>
<keyword evidence="3 4" id="KW-0660">Purine salvage</keyword>
<dbReference type="InterPro" id="IPR000845">
    <property type="entry name" value="Nucleoside_phosphorylase_d"/>
</dbReference>
<comment type="subunit">
    <text evidence="4">Homotrimer.</text>
</comment>
<keyword evidence="1 4" id="KW-0328">Glycosyltransferase</keyword>
<dbReference type="SUPFAM" id="SSF53167">
    <property type="entry name" value="Purine and uridine phosphorylases"/>
    <property type="match status" value="1"/>
</dbReference>
<dbReference type="AlphaFoldDB" id="A0A8T2NT81"/>
<dbReference type="Gene3D" id="3.40.50.1580">
    <property type="entry name" value="Nucleoside phosphorylase domain"/>
    <property type="match status" value="1"/>
</dbReference>
<keyword evidence="2 4" id="KW-0808">Transferase</keyword>
<dbReference type="EMBL" id="JAFBMS010000021">
    <property type="protein sequence ID" value="KAG9344143.1"/>
    <property type="molecule type" value="Genomic_DNA"/>
</dbReference>
<dbReference type="GO" id="GO:0006166">
    <property type="term" value="P:purine ribonucleoside salvage"/>
    <property type="evidence" value="ECO:0007669"/>
    <property type="project" value="UniProtKB-KW"/>
</dbReference>
<keyword evidence="4" id="KW-0963">Cytoplasm</keyword>
<dbReference type="PANTHER" id="PTHR42679">
    <property type="entry name" value="S-METHYL-5'-THIOADENOSINE PHOSPHORYLASE"/>
    <property type="match status" value="1"/>
</dbReference>
<dbReference type="HAMAP" id="MF_01963">
    <property type="entry name" value="MTAP"/>
    <property type="match status" value="1"/>
</dbReference>